<dbReference type="Gene3D" id="3.40.50.2300">
    <property type="match status" value="1"/>
</dbReference>
<evidence type="ECO:0000256" key="3">
    <source>
        <dbReference type="ARBA" id="ARBA00023015"/>
    </source>
</evidence>
<evidence type="ECO:0000256" key="4">
    <source>
        <dbReference type="ARBA" id="ARBA00023125"/>
    </source>
</evidence>
<feature type="domain" description="Response regulatory" evidence="7">
    <location>
        <begin position="4"/>
        <end position="116"/>
    </location>
</feature>
<keyword evidence="3" id="KW-0805">Transcription regulation</keyword>
<dbReference type="InterPro" id="IPR050595">
    <property type="entry name" value="Bact_response_regulator"/>
</dbReference>
<evidence type="ECO:0000256" key="2">
    <source>
        <dbReference type="ARBA" id="ARBA00023012"/>
    </source>
</evidence>
<evidence type="ECO:0000256" key="5">
    <source>
        <dbReference type="ARBA" id="ARBA00023163"/>
    </source>
</evidence>
<dbReference type="InterPro" id="IPR011006">
    <property type="entry name" value="CheY-like_superfamily"/>
</dbReference>
<organism evidence="8">
    <name type="scientific">candidate division WOR-3 bacterium</name>
    <dbReference type="NCBI Taxonomy" id="2052148"/>
    <lineage>
        <taxon>Bacteria</taxon>
        <taxon>Bacteria division WOR-3</taxon>
    </lineage>
</organism>
<evidence type="ECO:0000256" key="1">
    <source>
        <dbReference type="ARBA" id="ARBA00022553"/>
    </source>
</evidence>
<gene>
    <name evidence="8" type="ORF">ENV67_00080</name>
</gene>
<reference evidence="8" key="1">
    <citation type="journal article" date="2020" name="mSystems">
        <title>Genome- and Community-Level Interaction Insights into Carbon Utilization and Element Cycling Functions of Hydrothermarchaeota in Hydrothermal Sediment.</title>
        <authorList>
            <person name="Zhou Z."/>
            <person name="Liu Y."/>
            <person name="Xu W."/>
            <person name="Pan J."/>
            <person name="Luo Z.H."/>
            <person name="Li M."/>
        </authorList>
    </citation>
    <scope>NUCLEOTIDE SEQUENCE [LARGE SCALE GENOMIC DNA]</scope>
    <source>
        <strain evidence="8">SpSt-780</strain>
    </source>
</reference>
<evidence type="ECO:0000313" key="8">
    <source>
        <dbReference type="EMBL" id="HGW90926.1"/>
    </source>
</evidence>
<keyword evidence="2" id="KW-0902">Two-component regulatory system</keyword>
<keyword evidence="1 6" id="KW-0597">Phosphoprotein</keyword>
<accession>A0A7C4YEQ9</accession>
<dbReference type="PANTHER" id="PTHR44591:SF18">
    <property type="entry name" value="REGULATORY PROTEIN"/>
    <property type="match status" value="1"/>
</dbReference>
<dbReference type="Pfam" id="PF00072">
    <property type="entry name" value="Response_reg"/>
    <property type="match status" value="1"/>
</dbReference>
<comment type="caution">
    <text evidence="8">The sequence shown here is derived from an EMBL/GenBank/DDBJ whole genome shotgun (WGS) entry which is preliminary data.</text>
</comment>
<keyword evidence="4" id="KW-0238">DNA-binding</keyword>
<dbReference type="FunFam" id="3.40.50.2300:FF:000001">
    <property type="entry name" value="DNA-binding response regulator PhoB"/>
    <property type="match status" value="1"/>
</dbReference>
<proteinExistence type="predicted"/>
<sequence>MAKRILLVEDEEDILSLYKDVLESEGYIVECARTGIEGVEKFKHSEFDLVILDIRMPQMDGIEVLGRILNEKKDTKIIINSAYGSYKDNFLTWGADAYLIKSSSTETLINKVKELIG</sequence>
<keyword evidence="5" id="KW-0804">Transcription</keyword>
<evidence type="ECO:0000256" key="6">
    <source>
        <dbReference type="PROSITE-ProRule" id="PRU00169"/>
    </source>
</evidence>
<feature type="modified residue" description="4-aspartylphosphate" evidence="6">
    <location>
        <position position="53"/>
    </location>
</feature>
<dbReference type="GO" id="GO:0000160">
    <property type="term" value="P:phosphorelay signal transduction system"/>
    <property type="evidence" value="ECO:0007669"/>
    <property type="project" value="UniProtKB-KW"/>
</dbReference>
<dbReference type="AlphaFoldDB" id="A0A7C4YEQ9"/>
<protein>
    <submittedName>
        <fullName evidence="8">Response regulator</fullName>
    </submittedName>
</protein>
<dbReference type="InterPro" id="IPR001789">
    <property type="entry name" value="Sig_transdc_resp-reg_receiver"/>
</dbReference>
<dbReference type="PANTHER" id="PTHR44591">
    <property type="entry name" value="STRESS RESPONSE REGULATOR PROTEIN 1"/>
    <property type="match status" value="1"/>
</dbReference>
<dbReference type="EMBL" id="DTHG01000001">
    <property type="protein sequence ID" value="HGW90926.1"/>
    <property type="molecule type" value="Genomic_DNA"/>
</dbReference>
<dbReference type="PROSITE" id="PS50110">
    <property type="entry name" value="RESPONSE_REGULATORY"/>
    <property type="match status" value="1"/>
</dbReference>
<dbReference type="SUPFAM" id="SSF52172">
    <property type="entry name" value="CheY-like"/>
    <property type="match status" value="1"/>
</dbReference>
<dbReference type="SMART" id="SM00448">
    <property type="entry name" value="REC"/>
    <property type="match status" value="1"/>
</dbReference>
<name>A0A7C4YEQ9_UNCW3</name>
<evidence type="ECO:0000259" key="7">
    <source>
        <dbReference type="PROSITE" id="PS50110"/>
    </source>
</evidence>
<dbReference type="GO" id="GO:0003677">
    <property type="term" value="F:DNA binding"/>
    <property type="evidence" value="ECO:0007669"/>
    <property type="project" value="UniProtKB-KW"/>
</dbReference>